<dbReference type="InterPro" id="IPR015421">
    <property type="entry name" value="PyrdxlP-dep_Trfase_major"/>
</dbReference>
<dbReference type="EMBL" id="BARU01033610">
    <property type="protein sequence ID" value="GAH69380.1"/>
    <property type="molecule type" value="Genomic_DNA"/>
</dbReference>
<dbReference type="InterPro" id="IPR000653">
    <property type="entry name" value="DegT/StrS_aminotransferase"/>
</dbReference>
<evidence type="ECO:0008006" key="2">
    <source>
        <dbReference type="Google" id="ProtNLM"/>
    </source>
</evidence>
<dbReference type="InterPro" id="IPR015424">
    <property type="entry name" value="PyrdxlP-dep_Trfase"/>
</dbReference>
<comment type="caution">
    <text evidence="1">The sequence shown here is derived from an EMBL/GenBank/DDBJ whole genome shotgun (WGS) entry which is preliminary data.</text>
</comment>
<organism evidence="1">
    <name type="scientific">marine sediment metagenome</name>
    <dbReference type="NCBI Taxonomy" id="412755"/>
    <lineage>
        <taxon>unclassified sequences</taxon>
        <taxon>metagenomes</taxon>
        <taxon>ecological metagenomes</taxon>
    </lineage>
</organism>
<gene>
    <name evidence="1" type="ORF">S03H2_52856</name>
</gene>
<dbReference type="SUPFAM" id="SSF53383">
    <property type="entry name" value="PLP-dependent transferases"/>
    <property type="match status" value="1"/>
</dbReference>
<accession>X1IJE1</accession>
<protein>
    <recommendedName>
        <fullName evidence="2">Aminotransferase class I/classII domain-containing protein</fullName>
    </recommendedName>
</protein>
<proteinExistence type="predicted"/>
<dbReference type="PANTHER" id="PTHR30244:SF34">
    <property type="entry name" value="DTDP-4-AMINO-4,6-DIDEOXYGALACTOSE TRANSAMINASE"/>
    <property type="match status" value="1"/>
</dbReference>
<dbReference type="PANTHER" id="PTHR30244">
    <property type="entry name" value="TRANSAMINASE"/>
    <property type="match status" value="1"/>
</dbReference>
<sequence length="139" mass="15809">MKIPFNKPLVFGNELENIRQSLKNHKFSGDGEFTKKCNEIIEKKFNAKKVMLTTSCTHALEMASMLIDLQSGNEVICPSYTFPSTINSFVLRGAKPIFVDIREDTLNIDENLIEEKITYRTKAIFPVHYGGVSCEMDKI</sequence>
<dbReference type="GO" id="GO:0019180">
    <property type="term" value="F:dTDP-4-amino-4,6-dideoxygalactose transaminase activity"/>
    <property type="evidence" value="ECO:0007669"/>
    <property type="project" value="TreeGrafter"/>
</dbReference>
<reference evidence="1" key="1">
    <citation type="journal article" date="2014" name="Front. Microbiol.">
        <title>High frequency of phylogenetically diverse reductive dehalogenase-homologous genes in deep subseafloor sedimentary metagenomes.</title>
        <authorList>
            <person name="Kawai M."/>
            <person name="Futagami T."/>
            <person name="Toyoda A."/>
            <person name="Takaki Y."/>
            <person name="Nishi S."/>
            <person name="Hori S."/>
            <person name="Arai W."/>
            <person name="Tsubouchi T."/>
            <person name="Morono Y."/>
            <person name="Uchiyama I."/>
            <person name="Ito T."/>
            <person name="Fujiyama A."/>
            <person name="Inagaki F."/>
            <person name="Takami H."/>
        </authorList>
    </citation>
    <scope>NUCLEOTIDE SEQUENCE</scope>
    <source>
        <strain evidence="1">Expedition CK06-06</strain>
    </source>
</reference>
<dbReference type="Pfam" id="PF01041">
    <property type="entry name" value="DegT_DnrJ_EryC1"/>
    <property type="match status" value="1"/>
</dbReference>
<dbReference type="GO" id="GO:0000271">
    <property type="term" value="P:polysaccharide biosynthetic process"/>
    <property type="evidence" value="ECO:0007669"/>
    <property type="project" value="TreeGrafter"/>
</dbReference>
<dbReference type="GO" id="GO:0030170">
    <property type="term" value="F:pyridoxal phosphate binding"/>
    <property type="evidence" value="ECO:0007669"/>
    <property type="project" value="TreeGrafter"/>
</dbReference>
<name>X1IJE1_9ZZZZ</name>
<feature type="non-terminal residue" evidence="1">
    <location>
        <position position="139"/>
    </location>
</feature>
<evidence type="ECO:0000313" key="1">
    <source>
        <dbReference type="EMBL" id="GAH69380.1"/>
    </source>
</evidence>
<dbReference type="Gene3D" id="3.40.640.10">
    <property type="entry name" value="Type I PLP-dependent aspartate aminotransferase-like (Major domain)"/>
    <property type="match status" value="1"/>
</dbReference>
<dbReference type="AlphaFoldDB" id="X1IJE1"/>